<feature type="binding site" evidence="7">
    <location>
        <begin position="373"/>
        <end position="380"/>
    </location>
    <ligand>
        <name>ATP</name>
        <dbReference type="ChEBI" id="CHEBI:30616"/>
    </ligand>
</feature>
<dbReference type="SUPFAM" id="SSF52540">
    <property type="entry name" value="P-loop containing nucleoside triphosphate hydrolases"/>
    <property type="match status" value="1"/>
</dbReference>
<dbReference type="InterPro" id="IPR036961">
    <property type="entry name" value="Kinesin_motor_dom_sf"/>
</dbReference>
<dbReference type="InterPro" id="IPR027417">
    <property type="entry name" value="P-loop_NTPase"/>
</dbReference>
<evidence type="ECO:0000256" key="6">
    <source>
        <dbReference type="ARBA" id="ARBA00023175"/>
    </source>
</evidence>
<evidence type="ECO:0000256" key="4">
    <source>
        <dbReference type="ARBA" id="ARBA00022840"/>
    </source>
</evidence>
<accession>A0AAV3QSY2</accession>
<dbReference type="PROSITE" id="PS50067">
    <property type="entry name" value="KINESIN_MOTOR_2"/>
    <property type="match status" value="1"/>
</dbReference>
<reference evidence="12 13" key="1">
    <citation type="submission" date="2024-01" db="EMBL/GenBank/DDBJ databases">
        <title>The complete chloroplast genome sequence of Lithospermum erythrorhizon: insights into the phylogenetic relationship among Boraginaceae species and the maternal lineages of purple gromwells.</title>
        <authorList>
            <person name="Okada T."/>
            <person name="Watanabe K."/>
        </authorList>
    </citation>
    <scope>NUCLEOTIDE SEQUENCE [LARGE SCALE GENOMIC DNA]</scope>
</reference>
<evidence type="ECO:0000256" key="8">
    <source>
        <dbReference type="RuleBase" id="RU000394"/>
    </source>
</evidence>
<evidence type="ECO:0000313" key="13">
    <source>
        <dbReference type="Proteomes" id="UP001454036"/>
    </source>
</evidence>
<evidence type="ECO:0000259" key="11">
    <source>
        <dbReference type="PROSITE" id="PS50067"/>
    </source>
</evidence>
<proteinExistence type="inferred from homology"/>
<dbReference type="SMART" id="SM00129">
    <property type="entry name" value="KISc"/>
    <property type="match status" value="1"/>
</dbReference>
<dbReference type="PRINTS" id="PR00380">
    <property type="entry name" value="KINESINHEAVY"/>
</dbReference>
<feature type="region of interest" description="Disordered" evidence="10">
    <location>
        <begin position="697"/>
        <end position="721"/>
    </location>
</feature>
<comment type="caution">
    <text evidence="12">The sequence shown here is derived from an EMBL/GenBank/DDBJ whole genome shotgun (WGS) entry which is preliminary data.</text>
</comment>
<evidence type="ECO:0000256" key="3">
    <source>
        <dbReference type="ARBA" id="ARBA00022741"/>
    </source>
</evidence>
<comment type="similarity">
    <text evidence="1">Belongs to the TRAFAC class myosin-kinesin ATPase superfamily. Kinesin family. KIN-14 subfamily.</text>
</comment>
<dbReference type="CDD" id="cd01366">
    <property type="entry name" value="KISc_C_terminal"/>
    <property type="match status" value="1"/>
</dbReference>
<evidence type="ECO:0000256" key="1">
    <source>
        <dbReference type="ARBA" id="ARBA00010899"/>
    </source>
</evidence>
<dbReference type="GO" id="GO:0005524">
    <property type="term" value="F:ATP binding"/>
    <property type="evidence" value="ECO:0007669"/>
    <property type="project" value="UniProtKB-UniRule"/>
</dbReference>
<dbReference type="PROSITE" id="PS00411">
    <property type="entry name" value="KINESIN_MOTOR_1"/>
    <property type="match status" value="1"/>
</dbReference>
<protein>
    <recommendedName>
        <fullName evidence="8">Kinesin-like protein</fullName>
    </recommendedName>
</protein>
<evidence type="ECO:0000256" key="10">
    <source>
        <dbReference type="SAM" id="MobiDB-lite"/>
    </source>
</evidence>
<evidence type="ECO:0000256" key="2">
    <source>
        <dbReference type="ARBA" id="ARBA00022701"/>
    </source>
</evidence>
<dbReference type="PANTHER" id="PTHR47972">
    <property type="entry name" value="KINESIN-LIKE PROTEIN KLP-3"/>
    <property type="match status" value="1"/>
</dbReference>
<evidence type="ECO:0000256" key="7">
    <source>
        <dbReference type="PROSITE-ProRule" id="PRU00283"/>
    </source>
</evidence>
<dbReference type="FunFam" id="3.40.850.10:FF:000057">
    <property type="entry name" value="kinesin-like protein KIN-14R"/>
    <property type="match status" value="1"/>
</dbReference>
<name>A0AAV3QSY2_LITER</name>
<dbReference type="InterPro" id="IPR027640">
    <property type="entry name" value="Kinesin-like_fam"/>
</dbReference>
<dbReference type="Pfam" id="PF00225">
    <property type="entry name" value="Kinesin"/>
    <property type="match status" value="1"/>
</dbReference>
<dbReference type="EMBL" id="BAABME010005999">
    <property type="protein sequence ID" value="GAA0167194.1"/>
    <property type="molecule type" value="Genomic_DNA"/>
</dbReference>
<evidence type="ECO:0000256" key="5">
    <source>
        <dbReference type="ARBA" id="ARBA00023054"/>
    </source>
</evidence>
<feature type="coiled-coil region" evidence="9">
    <location>
        <begin position="144"/>
        <end position="171"/>
    </location>
</feature>
<dbReference type="InterPro" id="IPR001752">
    <property type="entry name" value="Kinesin_motor_dom"/>
</dbReference>
<dbReference type="GO" id="GO:0005874">
    <property type="term" value="C:microtubule"/>
    <property type="evidence" value="ECO:0007669"/>
    <property type="project" value="UniProtKB-KW"/>
</dbReference>
<dbReference type="InterPro" id="IPR019821">
    <property type="entry name" value="Kinesin_motor_CS"/>
</dbReference>
<dbReference type="GO" id="GO:0007018">
    <property type="term" value="P:microtubule-based movement"/>
    <property type="evidence" value="ECO:0007669"/>
    <property type="project" value="InterPro"/>
</dbReference>
<dbReference type="PANTHER" id="PTHR47972:SF35">
    <property type="entry name" value="KINESIN-LIKE PROTEIN KIN-14Q"/>
    <property type="match status" value="1"/>
</dbReference>
<keyword evidence="6 7" id="KW-0505">Motor protein</keyword>
<dbReference type="Gene3D" id="3.40.850.10">
    <property type="entry name" value="Kinesin motor domain"/>
    <property type="match status" value="1"/>
</dbReference>
<organism evidence="12 13">
    <name type="scientific">Lithospermum erythrorhizon</name>
    <name type="common">Purple gromwell</name>
    <name type="synonym">Lithospermum officinale var. erythrorhizon</name>
    <dbReference type="NCBI Taxonomy" id="34254"/>
    <lineage>
        <taxon>Eukaryota</taxon>
        <taxon>Viridiplantae</taxon>
        <taxon>Streptophyta</taxon>
        <taxon>Embryophyta</taxon>
        <taxon>Tracheophyta</taxon>
        <taxon>Spermatophyta</taxon>
        <taxon>Magnoliopsida</taxon>
        <taxon>eudicotyledons</taxon>
        <taxon>Gunneridae</taxon>
        <taxon>Pentapetalae</taxon>
        <taxon>asterids</taxon>
        <taxon>lamiids</taxon>
        <taxon>Boraginales</taxon>
        <taxon>Boraginaceae</taxon>
        <taxon>Boraginoideae</taxon>
        <taxon>Lithospermeae</taxon>
        <taxon>Lithospermum</taxon>
    </lineage>
</organism>
<dbReference type="GO" id="GO:0008017">
    <property type="term" value="F:microtubule binding"/>
    <property type="evidence" value="ECO:0007669"/>
    <property type="project" value="InterPro"/>
</dbReference>
<feature type="domain" description="Kinesin motor" evidence="11">
    <location>
        <begin position="290"/>
        <end position="615"/>
    </location>
</feature>
<evidence type="ECO:0000313" key="12">
    <source>
        <dbReference type="EMBL" id="GAA0167194.1"/>
    </source>
</evidence>
<keyword evidence="3 7" id="KW-0547">Nucleotide-binding</keyword>
<keyword evidence="13" id="KW-1185">Reference proteome</keyword>
<sequence>MSHFNTNQGCSVLGYSEDSPDLVICAGSPDIPHQSYMHPPDIRHSSIEVSLENGINGSEMDYSPKTPATKNSFISLQTSVLEEIPGATHFELPEPPSTESVSPNHLLAVENSVIGGDFIENELSSREQSDIRLDGDSDRLQLFYENQKTELSEAYRALDEMEKKHELKNKECQEAWRSLKELQNELMRKSMHVGSLAFAIEGQVKEKGKWFSSMRDLARKLKILKMDHIKLSEETLAYKKCVEDMTSVNSIIQSKFNKHIELHEDLKMKVVDGAKERKELHNKILELKGNIRVFCRCRPLNFEEIGEGTSMAIDFESAKDGELTVKLNGNSKKTFKFDAVFSPKVDQADVFEETSSIVASVLDGYNVCIFAYGQTGTGKTYTMEGTEGARGVNYRTLEELFNIIETRKNIYSYKVSVSVFEVYNEQIRDLLIESQPGAPTKRLDIKQSGLGMHHVPGLVEANVTHVNEVWEVLRSGSSGRAVGSTNANEHSSRSHCLHCVMINGENLLNGESTRSKLWLVDLAGSERLAKSEVQGERLRETQNINKSLSALGDVISALSTKSAHIPFRNSKLTHLLQDSLGGDSKTLMFVQISPNENDLSETICSLNFASRVRGIELGPAKKQVENTELVKYKQMVERIKQETKTKDFHLKKMEETIHGLDIKITEKDMINRNLQEKIKELESQLLIERNLARRQVGSNMAEQQQRQISQQDELNSTTVRPPVSTRANITLKTSNENKELTRILTESNFKLPIVPPSGDALMKHVPKHTARRGSICATSDNTGRPLATRRISMAPAKWPLAFQPLTTIQANEMEEKENQGEKFLAEPTHIDSPKKLKVGTKTLGNILRRSLQKKIYSRSSPNQQNTKRVGINVGMEKVRISIGSRGKTAHRVLGSTIRRAARDSIIQKQSHREKEIGWNTGTSVRKCI</sequence>
<dbReference type="GO" id="GO:0003777">
    <property type="term" value="F:microtubule motor activity"/>
    <property type="evidence" value="ECO:0007669"/>
    <property type="project" value="InterPro"/>
</dbReference>
<keyword evidence="2 8" id="KW-0493">Microtubule</keyword>
<feature type="compositionally biased region" description="Polar residues" evidence="10">
    <location>
        <begin position="712"/>
        <end position="721"/>
    </location>
</feature>
<dbReference type="AlphaFoldDB" id="A0AAV3QSY2"/>
<gene>
    <name evidence="12" type="ORF">LIER_22182</name>
</gene>
<dbReference type="Proteomes" id="UP001454036">
    <property type="component" value="Unassembled WGS sequence"/>
</dbReference>
<keyword evidence="5 9" id="KW-0175">Coiled coil</keyword>
<feature type="coiled-coil region" evidence="9">
    <location>
        <begin position="622"/>
        <end position="691"/>
    </location>
</feature>
<evidence type="ECO:0000256" key="9">
    <source>
        <dbReference type="SAM" id="Coils"/>
    </source>
</evidence>
<keyword evidence="4 7" id="KW-0067">ATP-binding</keyword>